<feature type="transmembrane region" description="Helical" evidence="1">
    <location>
        <begin position="5"/>
        <end position="27"/>
    </location>
</feature>
<feature type="transmembrane region" description="Helical" evidence="1">
    <location>
        <begin position="47"/>
        <end position="67"/>
    </location>
</feature>
<evidence type="ECO:0000256" key="1">
    <source>
        <dbReference type="SAM" id="Phobius"/>
    </source>
</evidence>
<keyword evidence="1" id="KW-0472">Membrane</keyword>
<dbReference type="EMBL" id="JAAVUM010000006">
    <property type="protein sequence ID" value="NKE05853.1"/>
    <property type="molecule type" value="Genomic_DNA"/>
</dbReference>
<dbReference type="Proteomes" id="UP000587942">
    <property type="component" value="Unassembled WGS sequence"/>
</dbReference>
<dbReference type="RefSeq" id="WP_167832290.1">
    <property type="nucleotide sequence ID" value="NZ_JAAVUM010000006.1"/>
</dbReference>
<dbReference type="AlphaFoldDB" id="A0A846TBC1"/>
<reference evidence="2 3" key="1">
    <citation type="submission" date="2020-03" db="EMBL/GenBank/DDBJ databases">
        <authorList>
            <person name="Sun Q."/>
        </authorList>
    </citation>
    <scope>NUCLEOTIDE SEQUENCE [LARGE SCALE GENOMIC DNA]</scope>
    <source>
        <strain evidence="2 3">KACC 21451</strain>
    </source>
</reference>
<accession>A0A846TBC1</accession>
<organism evidence="2 3">
    <name type="scientific">Mesobacillus selenatarsenatis</name>
    <dbReference type="NCBI Taxonomy" id="388741"/>
    <lineage>
        <taxon>Bacteria</taxon>
        <taxon>Bacillati</taxon>
        <taxon>Bacillota</taxon>
        <taxon>Bacilli</taxon>
        <taxon>Bacillales</taxon>
        <taxon>Bacillaceae</taxon>
        <taxon>Mesobacillus</taxon>
    </lineage>
</organism>
<proteinExistence type="predicted"/>
<evidence type="ECO:0000313" key="2">
    <source>
        <dbReference type="EMBL" id="NKE05853.1"/>
    </source>
</evidence>
<protein>
    <submittedName>
        <fullName evidence="2">Uncharacterized protein</fullName>
    </submittedName>
</protein>
<keyword evidence="1" id="KW-0812">Transmembrane</keyword>
<name>A0A846TBC1_9BACI</name>
<comment type="caution">
    <text evidence="2">The sequence shown here is derived from an EMBL/GenBank/DDBJ whole genome shotgun (WGS) entry which is preliminary data.</text>
</comment>
<evidence type="ECO:0000313" key="3">
    <source>
        <dbReference type="Proteomes" id="UP000587942"/>
    </source>
</evidence>
<sequence>MRYRLIWMISVPSFLFFLGMFYVEVSVYSLLPADQGGMSFWKELKNAWYRSISFYAMVAIAFLSIYFQFIHKRNQKVPPYTEGHERS</sequence>
<keyword evidence="1" id="KW-1133">Transmembrane helix</keyword>
<gene>
    <name evidence="2" type="ORF">GWK17_10310</name>
</gene>